<proteinExistence type="predicted"/>
<keyword evidence="3" id="KW-0378">Hydrolase</keyword>
<gene>
    <name evidence="3" type="ORF">F4V44_23745</name>
</gene>
<dbReference type="InterPro" id="IPR003675">
    <property type="entry name" value="Rce1/LyrA-like_dom"/>
</dbReference>
<keyword evidence="1" id="KW-0812">Transmembrane</keyword>
<dbReference type="GO" id="GO:0008237">
    <property type="term" value="F:metallopeptidase activity"/>
    <property type="evidence" value="ECO:0007669"/>
    <property type="project" value="UniProtKB-KW"/>
</dbReference>
<evidence type="ECO:0000259" key="2">
    <source>
        <dbReference type="Pfam" id="PF02517"/>
    </source>
</evidence>
<feature type="domain" description="CAAX prenyl protease 2/Lysostaphin resistance protein A-like" evidence="2">
    <location>
        <begin position="17"/>
        <end position="85"/>
    </location>
</feature>
<dbReference type="Pfam" id="PF02517">
    <property type="entry name" value="Rce1-like"/>
    <property type="match status" value="1"/>
</dbReference>
<dbReference type="Proteomes" id="UP000326671">
    <property type="component" value="Unassembled WGS sequence"/>
</dbReference>
<dbReference type="AlphaFoldDB" id="A0A5J5H274"/>
<reference evidence="3 4" key="1">
    <citation type="submission" date="2019-09" db="EMBL/GenBank/DDBJ databases">
        <title>Whole genome sequences of isolates from the Mars Exploration Rovers.</title>
        <authorList>
            <person name="Seuylemezian A."/>
            <person name="Vaishampayan P."/>
        </authorList>
    </citation>
    <scope>NUCLEOTIDE SEQUENCE [LARGE SCALE GENOMIC DNA]</scope>
    <source>
        <strain evidence="3 4">MER_TA_151</strain>
    </source>
</reference>
<feature type="transmembrane region" description="Helical" evidence="1">
    <location>
        <begin position="74"/>
        <end position="90"/>
    </location>
</feature>
<dbReference type="GO" id="GO:0080120">
    <property type="term" value="P:CAAX-box protein maturation"/>
    <property type="evidence" value="ECO:0007669"/>
    <property type="project" value="UniProtKB-ARBA"/>
</dbReference>
<dbReference type="OrthoDB" id="378663at2"/>
<keyword evidence="3" id="KW-0482">Metalloprotease</keyword>
<dbReference type="GO" id="GO:0004175">
    <property type="term" value="F:endopeptidase activity"/>
    <property type="evidence" value="ECO:0007669"/>
    <property type="project" value="UniProtKB-ARBA"/>
</dbReference>
<accession>A0A5J5H274</accession>
<evidence type="ECO:0000313" key="3">
    <source>
        <dbReference type="EMBL" id="KAA9014560.1"/>
    </source>
</evidence>
<keyword evidence="1" id="KW-1133">Transmembrane helix</keyword>
<keyword evidence="4" id="KW-1185">Reference proteome</keyword>
<evidence type="ECO:0000313" key="4">
    <source>
        <dbReference type="Proteomes" id="UP000326671"/>
    </source>
</evidence>
<keyword evidence="1" id="KW-0472">Membrane</keyword>
<protein>
    <submittedName>
        <fullName evidence="3">CPBP family intramembrane metalloprotease</fullName>
    </submittedName>
</protein>
<dbReference type="EMBL" id="VYKL01000045">
    <property type="protein sequence ID" value="KAA9014560.1"/>
    <property type="molecule type" value="Genomic_DNA"/>
</dbReference>
<comment type="caution">
    <text evidence="3">The sequence shown here is derived from an EMBL/GenBank/DDBJ whole genome shotgun (WGS) entry which is preliminary data.</text>
</comment>
<feature type="transmembrane region" description="Helical" evidence="1">
    <location>
        <begin position="49"/>
        <end position="68"/>
    </location>
</feature>
<evidence type="ECO:0000256" key="1">
    <source>
        <dbReference type="SAM" id="Phobius"/>
    </source>
</evidence>
<name>A0A5J5H274_9BACI</name>
<keyword evidence="3" id="KW-0645">Protease</keyword>
<feature type="transmembrane region" description="Helical" evidence="1">
    <location>
        <begin position="16"/>
        <end position="37"/>
    </location>
</feature>
<organism evidence="3 4">
    <name type="scientific">Niallia endozanthoxylica</name>
    <dbReference type="NCBI Taxonomy" id="2036016"/>
    <lineage>
        <taxon>Bacteria</taxon>
        <taxon>Bacillati</taxon>
        <taxon>Bacillota</taxon>
        <taxon>Bacilli</taxon>
        <taxon>Bacillales</taxon>
        <taxon>Bacillaceae</taxon>
        <taxon>Niallia</taxon>
    </lineage>
</organism>
<sequence length="103" mass="11799">MSFFVWIGNLLSAPSIFSICAANLLASLLFALAHLPGIYQMKTPVTKTILFYSFTMNLLVGLICGWLYWQNGLAAAIICHMLFHLVWYSFEKFIFRFPIKNEV</sequence>
<dbReference type="GO" id="GO:0006508">
    <property type="term" value="P:proteolysis"/>
    <property type="evidence" value="ECO:0007669"/>
    <property type="project" value="UniProtKB-KW"/>
</dbReference>